<evidence type="ECO:0000313" key="2">
    <source>
        <dbReference type="Proteomes" id="UP001332243"/>
    </source>
</evidence>
<gene>
    <name evidence="1" type="ORF">V1633_29285</name>
</gene>
<protein>
    <submittedName>
        <fullName evidence="1">Uncharacterized protein</fullName>
    </submittedName>
</protein>
<name>A0ABU7S1B6_9ACTN</name>
<reference evidence="1 2" key="1">
    <citation type="submission" date="2024-01" db="EMBL/GenBank/DDBJ databases">
        <title>Genome insights into Plantactinospora sonchi sp. nov.</title>
        <authorList>
            <person name="Wang L."/>
        </authorList>
    </citation>
    <scope>NUCLEOTIDE SEQUENCE [LARGE SCALE GENOMIC DNA]</scope>
    <source>
        <strain evidence="1 2">NEAU-QY2</strain>
    </source>
</reference>
<comment type="caution">
    <text evidence="1">The sequence shown here is derived from an EMBL/GenBank/DDBJ whole genome shotgun (WGS) entry which is preliminary data.</text>
</comment>
<dbReference type="Proteomes" id="UP001332243">
    <property type="component" value="Unassembled WGS sequence"/>
</dbReference>
<evidence type="ECO:0000313" key="1">
    <source>
        <dbReference type="EMBL" id="MEE6262588.1"/>
    </source>
</evidence>
<dbReference type="SUPFAM" id="SSF69304">
    <property type="entry name" value="Tricorn protease N-terminal domain"/>
    <property type="match status" value="1"/>
</dbReference>
<sequence>MLLLAPPSDRQSASVPVPAVLAWPGAQRGSVPADLPDGAAYTPAWFLDARTSIGTALSRDGASLRLVVRQADGSLRQLRRLPTRDAPSIEAVTVSGEVVVWVEGDEDRSPQLWAVNLRDGRPPWLVTDDIGEARFYYWEHDLVIADGRVRWVATAANDVTEVRSVALAGGQVQITAETGTWQLSAWPWLVDAATSVSGSTMLRNIVTRQDVAVPPSRRAVTNCSPRWCRVVSSTADGYRIDLMNPDGTDRRKVAEARVQTGLADVGALDRFDVYAESGGNSDLTGNVRLLVYDIAGRRSVEVSPAAANIVYRGGVLWWSTGTQGLSLWHSLDLRTV</sequence>
<keyword evidence="2" id="KW-1185">Reference proteome</keyword>
<dbReference type="RefSeq" id="WP_331217528.1">
    <property type="nucleotide sequence ID" value="NZ_JAZGQK010000029.1"/>
</dbReference>
<organism evidence="1 2">
    <name type="scientific">Plantactinospora sonchi</name>
    <dbReference type="NCBI Taxonomy" id="1544735"/>
    <lineage>
        <taxon>Bacteria</taxon>
        <taxon>Bacillati</taxon>
        <taxon>Actinomycetota</taxon>
        <taxon>Actinomycetes</taxon>
        <taxon>Micromonosporales</taxon>
        <taxon>Micromonosporaceae</taxon>
        <taxon>Plantactinospora</taxon>
    </lineage>
</organism>
<dbReference type="EMBL" id="JAZGQK010000029">
    <property type="protein sequence ID" value="MEE6262588.1"/>
    <property type="molecule type" value="Genomic_DNA"/>
</dbReference>
<accession>A0ABU7S1B6</accession>
<proteinExistence type="predicted"/>